<evidence type="ECO:0000256" key="1">
    <source>
        <dbReference type="SAM" id="Phobius"/>
    </source>
</evidence>
<evidence type="ECO:0000313" key="2">
    <source>
        <dbReference type="EMBL" id="AUJ32241.1"/>
    </source>
</evidence>
<organism evidence="2 3">
    <name type="scientific">Liquorilactobacillus nagelii</name>
    <dbReference type="NCBI Taxonomy" id="82688"/>
    <lineage>
        <taxon>Bacteria</taxon>
        <taxon>Bacillati</taxon>
        <taxon>Bacillota</taxon>
        <taxon>Bacilli</taxon>
        <taxon>Lactobacillales</taxon>
        <taxon>Lactobacillaceae</taxon>
        <taxon>Liquorilactobacillus</taxon>
    </lineage>
</organism>
<evidence type="ECO:0000313" key="3">
    <source>
        <dbReference type="Proteomes" id="UP000324497"/>
    </source>
</evidence>
<keyword evidence="1" id="KW-0472">Membrane</keyword>
<gene>
    <name evidence="2" type="ORF">BSQ50_06525</name>
</gene>
<sequence length="117" mass="13890">MLKFIGLGLYFSWLFLLSLKLYQAIKNNHLDYKSLFFGNLPWYRNSRNWLLILAILICELTLPLNFFYLLALISGLILIICSYLITHFRLRNFYHSIWLSLLGILLTFISGLILYHL</sequence>
<feature type="transmembrane region" description="Helical" evidence="1">
    <location>
        <begin position="97"/>
        <end position="115"/>
    </location>
</feature>
<dbReference type="EMBL" id="CP018180">
    <property type="protein sequence ID" value="AUJ32241.1"/>
    <property type="molecule type" value="Genomic_DNA"/>
</dbReference>
<feature type="transmembrane region" description="Helical" evidence="1">
    <location>
        <begin position="67"/>
        <end position="85"/>
    </location>
</feature>
<dbReference type="KEGG" id="lng:BSQ50_06525"/>
<accession>A0A3Q8CUU4</accession>
<keyword evidence="1" id="KW-1133">Transmembrane helix</keyword>
<keyword evidence="3" id="KW-1185">Reference proteome</keyword>
<reference evidence="2 3" key="1">
    <citation type="submission" date="2016-11" db="EMBL/GenBank/DDBJ databases">
        <title>Interaction between Lactobacillus species and yeast in water kefir.</title>
        <authorList>
            <person name="Behr J."/>
            <person name="Xu D."/>
            <person name="Vogel R.F."/>
        </authorList>
    </citation>
    <scope>NUCLEOTIDE SEQUENCE [LARGE SCALE GENOMIC DNA]</scope>
    <source>
        <strain evidence="2 3">TMW 1.1827</strain>
    </source>
</reference>
<dbReference type="Proteomes" id="UP000324497">
    <property type="component" value="Chromosome"/>
</dbReference>
<keyword evidence="1" id="KW-0812">Transmembrane</keyword>
<proteinExistence type="predicted"/>
<protein>
    <submittedName>
        <fullName evidence="2">Uncharacterized protein</fullName>
    </submittedName>
</protein>
<name>A0A3Q8CUU4_9LACO</name>
<dbReference type="AlphaFoldDB" id="A0A3Q8CUU4"/>
<feature type="transmembrane region" description="Helical" evidence="1">
    <location>
        <begin position="7"/>
        <end position="25"/>
    </location>
</feature>